<gene>
    <name evidence="1" type="ORF">HPB47_014841</name>
</gene>
<keyword evidence="2" id="KW-1185">Reference proteome</keyword>
<protein>
    <submittedName>
        <fullName evidence="1">Uncharacterized protein</fullName>
    </submittedName>
</protein>
<evidence type="ECO:0000313" key="2">
    <source>
        <dbReference type="Proteomes" id="UP000805193"/>
    </source>
</evidence>
<proteinExistence type="predicted"/>
<sequence>MHDSWLNGSFNSPFQGAWPRESFCLASTDPQIRGGFPRRPGPRLAPNVSIVPLLKHKSQRNITDMAWKPSSAYASLLSRRGHQPVTSVAWHPKGSLLASASPADSSMLIWNVSTEECVPLCRLAGGGVCLLRWSPDGAHLLAAAPQNPVATHLPGLNSVRSPKRPFAAWSTDYISINGRGGFSSPALRRLQRHPVARRASGMSGAEFEIPINPAATHLGRLDSNPPTTWCQKWDPLFPRFDMAAKDAPVPALAAARKVCPKGADLNIIESVWGCMKAAMARRPLHRATADELWRFVLEEWEKLQNERNFVSALFSSLPPRMRAVVDARGEMTSY</sequence>
<organism evidence="1 2">
    <name type="scientific">Ixodes persulcatus</name>
    <name type="common">Taiga tick</name>
    <dbReference type="NCBI Taxonomy" id="34615"/>
    <lineage>
        <taxon>Eukaryota</taxon>
        <taxon>Metazoa</taxon>
        <taxon>Ecdysozoa</taxon>
        <taxon>Arthropoda</taxon>
        <taxon>Chelicerata</taxon>
        <taxon>Arachnida</taxon>
        <taxon>Acari</taxon>
        <taxon>Parasitiformes</taxon>
        <taxon>Ixodida</taxon>
        <taxon>Ixodoidea</taxon>
        <taxon>Ixodidae</taxon>
        <taxon>Ixodinae</taxon>
        <taxon>Ixodes</taxon>
    </lineage>
</organism>
<accession>A0AC60QV92</accession>
<dbReference type="Proteomes" id="UP000805193">
    <property type="component" value="Unassembled WGS sequence"/>
</dbReference>
<evidence type="ECO:0000313" key="1">
    <source>
        <dbReference type="EMBL" id="KAG0443504.1"/>
    </source>
</evidence>
<name>A0AC60QV92_IXOPE</name>
<reference evidence="1 2" key="1">
    <citation type="journal article" date="2020" name="Cell">
        <title>Large-Scale Comparative Analyses of Tick Genomes Elucidate Their Genetic Diversity and Vector Capacities.</title>
        <authorList>
            <consortium name="Tick Genome and Microbiome Consortium (TIGMIC)"/>
            <person name="Jia N."/>
            <person name="Wang J."/>
            <person name="Shi W."/>
            <person name="Du L."/>
            <person name="Sun Y."/>
            <person name="Zhan W."/>
            <person name="Jiang J.F."/>
            <person name="Wang Q."/>
            <person name="Zhang B."/>
            <person name="Ji P."/>
            <person name="Bell-Sakyi L."/>
            <person name="Cui X.M."/>
            <person name="Yuan T.T."/>
            <person name="Jiang B.G."/>
            <person name="Yang W.F."/>
            <person name="Lam T.T."/>
            <person name="Chang Q.C."/>
            <person name="Ding S.J."/>
            <person name="Wang X.J."/>
            <person name="Zhu J.G."/>
            <person name="Ruan X.D."/>
            <person name="Zhao L."/>
            <person name="Wei J.T."/>
            <person name="Ye R.Z."/>
            <person name="Que T.C."/>
            <person name="Du C.H."/>
            <person name="Zhou Y.H."/>
            <person name="Cheng J.X."/>
            <person name="Dai P.F."/>
            <person name="Guo W.B."/>
            <person name="Han X.H."/>
            <person name="Huang E.J."/>
            <person name="Li L.F."/>
            <person name="Wei W."/>
            <person name="Gao Y.C."/>
            <person name="Liu J.Z."/>
            <person name="Shao H.Z."/>
            <person name="Wang X."/>
            <person name="Wang C.C."/>
            <person name="Yang T.C."/>
            <person name="Huo Q.B."/>
            <person name="Li W."/>
            <person name="Chen H.Y."/>
            <person name="Chen S.E."/>
            <person name="Zhou L.G."/>
            <person name="Ni X.B."/>
            <person name="Tian J.H."/>
            <person name="Sheng Y."/>
            <person name="Liu T."/>
            <person name="Pan Y.S."/>
            <person name="Xia L.Y."/>
            <person name="Li J."/>
            <person name="Zhao F."/>
            <person name="Cao W.C."/>
        </authorList>
    </citation>
    <scope>NUCLEOTIDE SEQUENCE [LARGE SCALE GENOMIC DNA]</scope>
    <source>
        <strain evidence="1">Iper-2018</strain>
    </source>
</reference>
<dbReference type="EMBL" id="JABSTQ010003319">
    <property type="protein sequence ID" value="KAG0443504.1"/>
    <property type="molecule type" value="Genomic_DNA"/>
</dbReference>
<comment type="caution">
    <text evidence="1">The sequence shown here is derived from an EMBL/GenBank/DDBJ whole genome shotgun (WGS) entry which is preliminary data.</text>
</comment>